<feature type="transmembrane region" description="Helical" evidence="1">
    <location>
        <begin position="61"/>
        <end position="82"/>
    </location>
</feature>
<feature type="transmembrane region" description="Helical" evidence="1">
    <location>
        <begin position="7"/>
        <end position="26"/>
    </location>
</feature>
<gene>
    <name evidence="3" type="ORF">BA92_04850</name>
    <name evidence="2" type="ORF">IE90_10910</name>
</gene>
<comment type="caution">
    <text evidence="3">The sequence shown here is derived from an EMBL/GenBank/DDBJ whole genome shotgun (WGS) entry which is preliminary data.</text>
</comment>
<dbReference type="Proteomes" id="UP000031937">
    <property type="component" value="Unassembled WGS sequence"/>
</dbReference>
<evidence type="ECO:0000313" key="4">
    <source>
        <dbReference type="Proteomes" id="UP000031937"/>
    </source>
</evidence>
<dbReference type="AlphaFoldDB" id="A0A0C3R6U6"/>
<proteinExistence type="predicted"/>
<dbReference type="OrthoDB" id="1099242at2"/>
<keyword evidence="1" id="KW-0472">Membrane</keyword>
<dbReference type="RefSeq" id="WP_041503820.1">
    <property type="nucleotide sequence ID" value="NZ_JPIT01000031.1"/>
</dbReference>
<keyword evidence="1" id="KW-1133">Transmembrane helix</keyword>
<name>A0A0C3R6U6_9PORP</name>
<keyword evidence="5" id="KW-1185">Reference proteome</keyword>
<keyword evidence="1" id="KW-0812">Transmembrane</keyword>
<organism evidence="3 5">
    <name type="scientific">Sanguibacteroides justesenii</name>
    <dbReference type="NCBI Taxonomy" id="1547597"/>
    <lineage>
        <taxon>Bacteria</taxon>
        <taxon>Pseudomonadati</taxon>
        <taxon>Bacteroidota</taxon>
        <taxon>Bacteroidia</taxon>
        <taxon>Bacteroidales</taxon>
        <taxon>Porphyromonadaceae</taxon>
        <taxon>Sanguibacteroides</taxon>
    </lineage>
</organism>
<dbReference type="Proteomes" id="UP000031980">
    <property type="component" value="Unassembled WGS sequence"/>
</dbReference>
<protein>
    <submittedName>
        <fullName evidence="3">Uncharacterized protein</fullName>
    </submittedName>
</protein>
<dbReference type="EMBL" id="JPIT01000031">
    <property type="protein sequence ID" value="KIO43621.1"/>
    <property type="molecule type" value="Genomic_DNA"/>
</dbReference>
<reference evidence="2 4" key="2">
    <citation type="submission" date="2014-07" db="EMBL/GenBank/DDBJ databases">
        <title>Porphyromonadaceae bacterium OUH 334697 = ATCC BAA-2682 = DSM 28341 draft genome.</title>
        <authorList>
            <person name="Sydenham T.V."/>
            <person name="Hasman H."/>
            <person name="Justesen U.S."/>
        </authorList>
    </citation>
    <scope>NUCLEOTIDE SEQUENCE [LARGE SCALE GENOMIC DNA]</scope>
    <source>
        <strain evidence="2 4">OUH 334697</strain>
    </source>
</reference>
<reference evidence="3 5" key="1">
    <citation type="submission" date="2014-07" db="EMBL/GenBank/DDBJ databases">
        <title>Porphyromonadaceae bacterium OUH 308042 = ATCC BAA-2681 = DSM 28342 draft genome.</title>
        <authorList>
            <person name="Sydenham T.V."/>
            <person name="Hasman H."/>
            <person name="Justensen U.S."/>
        </authorList>
    </citation>
    <scope>NUCLEOTIDE SEQUENCE [LARGE SCALE GENOMIC DNA]</scope>
    <source>
        <strain evidence="3 5">OUH 308042</strain>
    </source>
</reference>
<dbReference type="EMBL" id="JPIU01000037">
    <property type="protein sequence ID" value="KIO45785.1"/>
    <property type="molecule type" value="Genomic_DNA"/>
</dbReference>
<sequence length="89" mass="10603">MKNKNKITTLIALLVLIIAFSIISMITSPADIRFSWTGINPWNTVKGVFYMFNRYIRVNAWVNYSLTVLLIAYLWWRIYALVGRFRRRQ</sequence>
<evidence type="ECO:0000313" key="2">
    <source>
        <dbReference type="EMBL" id="KIO43621.1"/>
    </source>
</evidence>
<accession>A0A0C3R6U6</accession>
<evidence type="ECO:0000313" key="3">
    <source>
        <dbReference type="EMBL" id="KIO45785.1"/>
    </source>
</evidence>
<evidence type="ECO:0000313" key="5">
    <source>
        <dbReference type="Proteomes" id="UP000031980"/>
    </source>
</evidence>
<evidence type="ECO:0000256" key="1">
    <source>
        <dbReference type="SAM" id="Phobius"/>
    </source>
</evidence>